<organism evidence="1 2">
    <name type="scientific">Pseudomonas nitroreducens</name>
    <dbReference type="NCBI Taxonomy" id="46680"/>
    <lineage>
        <taxon>Bacteria</taxon>
        <taxon>Pseudomonadati</taxon>
        <taxon>Pseudomonadota</taxon>
        <taxon>Gammaproteobacteria</taxon>
        <taxon>Pseudomonadales</taxon>
        <taxon>Pseudomonadaceae</taxon>
        <taxon>Pseudomonas</taxon>
    </lineage>
</organism>
<comment type="caution">
    <text evidence="1">The sequence shown here is derived from an EMBL/GenBank/DDBJ whole genome shotgun (WGS) entry which is preliminary data.</text>
</comment>
<reference evidence="1 2" key="1">
    <citation type="submission" date="2020-08" db="EMBL/GenBank/DDBJ databases">
        <title>Functional genomics of gut bacteria from endangered species of beetles.</title>
        <authorList>
            <person name="Carlos-Shanley C."/>
        </authorList>
    </citation>
    <scope>NUCLEOTIDE SEQUENCE [LARGE SCALE GENOMIC DNA]</scope>
    <source>
        <strain evidence="1 2">S00179</strain>
    </source>
</reference>
<accession>A0A7W7KFW9</accession>
<evidence type="ECO:0000313" key="2">
    <source>
        <dbReference type="Proteomes" id="UP000566995"/>
    </source>
</evidence>
<dbReference type="AlphaFoldDB" id="A0A7W7KFW9"/>
<sequence>MVIHGITITPEQIAAGLERMKQGEFTTRDIEKTLINLGVPEKVEVEGKILPKECANRVADRLLQRERKAGNLVFKNKVWRWKA</sequence>
<evidence type="ECO:0000313" key="1">
    <source>
        <dbReference type="EMBL" id="MBB4861579.1"/>
    </source>
</evidence>
<dbReference type="RefSeq" id="WP_184585836.1">
    <property type="nucleotide sequence ID" value="NZ_JACHLI010000001.1"/>
</dbReference>
<name>A0A7W7KFW9_PSENT</name>
<dbReference type="Proteomes" id="UP000566995">
    <property type="component" value="Unassembled WGS sequence"/>
</dbReference>
<dbReference type="EMBL" id="JACHLI010000001">
    <property type="protein sequence ID" value="MBB4861579.1"/>
    <property type="molecule type" value="Genomic_DNA"/>
</dbReference>
<proteinExistence type="predicted"/>
<gene>
    <name evidence="1" type="ORF">HNP46_000390</name>
</gene>
<protein>
    <submittedName>
        <fullName evidence="1">Putative flavoprotein YhiN</fullName>
    </submittedName>
</protein>